<dbReference type="InterPro" id="IPR016181">
    <property type="entry name" value="Acyl_CoA_acyltransferase"/>
</dbReference>
<reference evidence="6" key="1">
    <citation type="submission" date="2022-02" db="EMBL/GenBank/DDBJ databases">
        <title>Coral-associated bacteria.</title>
        <authorList>
            <person name="Tang K."/>
            <person name="Wang X."/>
        </authorList>
    </citation>
    <scope>NUCLEOTIDE SEQUENCE</scope>
    <source>
        <strain evidence="6">SCSIO 43006</strain>
    </source>
</reference>
<evidence type="ECO:0000313" key="6">
    <source>
        <dbReference type="EMBL" id="USD22177.1"/>
    </source>
</evidence>
<dbReference type="Proteomes" id="UP001055658">
    <property type="component" value="Chromosome"/>
</dbReference>
<evidence type="ECO:0000256" key="2">
    <source>
        <dbReference type="ARBA" id="ARBA00022490"/>
    </source>
</evidence>
<dbReference type="Pfam" id="PF00583">
    <property type="entry name" value="Acetyltransf_1"/>
    <property type="match status" value="1"/>
</dbReference>
<evidence type="ECO:0000256" key="1">
    <source>
        <dbReference type="ARBA" id="ARBA00005395"/>
    </source>
</evidence>
<dbReference type="SUPFAM" id="SSF55729">
    <property type="entry name" value="Acyl-CoA N-acyltransferases (Nat)"/>
    <property type="match status" value="1"/>
</dbReference>
<dbReference type="PANTHER" id="PTHR43420">
    <property type="entry name" value="ACETYLTRANSFERASE"/>
    <property type="match status" value="1"/>
</dbReference>
<dbReference type="EMBL" id="CP092418">
    <property type="protein sequence ID" value="USD22177.1"/>
    <property type="molecule type" value="Genomic_DNA"/>
</dbReference>
<dbReference type="NCBIfam" id="TIGR01575">
    <property type="entry name" value="rimI"/>
    <property type="match status" value="1"/>
</dbReference>
<keyword evidence="7" id="KW-1185">Reference proteome</keyword>
<dbReference type="InterPro" id="IPR000182">
    <property type="entry name" value="GNAT_dom"/>
</dbReference>
<keyword evidence="6" id="KW-0687">Ribonucleoprotein</keyword>
<feature type="domain" description="N-acetyltransferase" evidence="5">
    <location>
        <begin position="8"/>
        <end position="153"/>
    </location>
</feature>
<keyword evidence="2" id="KW-0963">Cytoplasm</keyword>
<protein>
    <submittedName>
        <fullName evidence="6">Ribosomal protein S18-alanine N-acetyltransferase</fullName>
        <ecNumber evidence="6">2.3.1.266</ecNumber>
    </submittedName>
</protein>
<keyword evidence="4 6" id="KW-0012">Acyltransferase</keyword>
<gene>
    <name evidence="6" type="primary">rimI</name>
    <name evidence="6" type="ORF">MJO52_03305</name>
</gene>
<dbReference type="PANTHER" id="PTHR43420:SF12">
    <property type="entry name" value="N-ACETYLTRANSFERASE DOMAIN-CONTAINING PROTEIN"/>
    <property type="match status" value="1"/>
</dbReference>
<name>A0ABY4VD14_9GAMM</name>
<accession>A0ABY4VD14</accession>
<evidence type="ECO:0000313" key="7">
    <source>
        <dbReference type="Proteomes" id="UP001055658"/>
    </source>
</evidence>
<evidence type="ECO:0000256" key="3">
    <source>
        <dbReference type="ARBA" id="ARBA00022679"/>
    </source>
</evidence>
<sequence>MMLSNTKLDLRLAEETDCAALANLALSAHSHPWSETQYLQSLKDGHQCWLLSSGNETVACCVISQLFDEAEILDVAVVPQWRRHGLAETLLRRLIDERHKDIRRLLLEVRASNLAAQSLYRKLGFSEDGLRKNYYPAENGKRENAVLMSLALAEPQP</sequence>
<dbReference type="PROSITE" id="PS51186">
    <property type="entry name" value="GNAT"/>
    <property type="match status" value="1"/>
</dbReference>
<dbReference type="RefSeq" id="WP_252084539.1">
    <property type="nucleotide sequence ID" value="NZ_CP092418.1"/>
</dbReference>
<dbReference type="GO" id="GO:0008999">
    <property type="term" value="F:protein-N-terminal-alanine acetyltransferase activity"/>
    <property type="evidence" value="ECO:0007669"/>
    <property type="project" value="UniProtKB-EC"/>
</dbReference>
<evidence type="ECO:0000259" key="5">
    <source>
        <dbReference type="PROSITE" id="PS51186"/>
    </source>
</evidence>
<organism evidence="6 7">
    <name type="scientific">Microbulbifer variabilis</name>
    <dbReference type="NCBI Taxonomy" id="266805"/>
    <lineage>
        <taxon>Bacteria</taxon>
        <taxon>Pseudomonadati</taxon>
        <taxon>Pseudomonadota</taxon>
        <taxon>Gammaproteobacteria</taxon>
        <taxon>Cellvibrionales</taxon>
        <taxon>Microbulbiferaceae</taxon>
        <taxon>Microbulbifer</taxon>
    </lineage>
</organism>
<dbReference type="GO" id="GO:0005840">
    <property type="term" value="C:ribosome"/>
    <property type="evidence" value="ECO:0007669"/>
    <property type="project" value="UniProtKB-KW"/>
</dbReference>
<comment type="similarity">
    <text evidence="1">Belongs to the acetyltransferase family. RimI subfamily.</text>
</comment>
<dbReference type="CDD" id="cd04301">
    <property type="entry name" value="NAT_SF"/>
    <property type="match status" value="1"/>
</dbReference>
<keyword evidence="6" id="KW-0689">Ribosomal protein</keyword>
<evidence type="ECO:0000256" key="4">
    <source>
        <dbReference type="ARBA" id="ARBA00023315"/>
    </source>
</evidence>
<dbReference type="InterPro" id="IPR006464">
    <property type="entry name" value="AcTrfase_RimI/Ard1"/>
</dbReference>
<dbReference type="Gene3D" id="3.40.630.30">
    <property type="match status" value="1"/>
</dbReference>
<dbReference type="EC" id="2.3.1.266" evidence="6"/>
<dbReference type="InterPro" id="IPR050680">
    <property type="entry name" value="YpeA/RimI_acetyltransf"/>
</dbReference>
<proteinExistence type="inferred from homology"/>
<keyword evidence="3 6" id="KW-0808">Transferase</keyword>